<dbReference type="InterPro" id="IPR000960">
    <property type="entry name" value="Flavin_mOase"/>
</dbReference>
<feature type="compositionally biased region" description="Basic and acidic residues" evidence="19">
    <location>
        <begin position="654"/>
        <end position="663"/>
    </location>
</feature>
<dbReference type="InterPro" id="IPR036188">
    <property type="entry name" value="FAD/NAD-bd_sf"/>
</dbReference>
<feature type="transmembrane region" description="Helical" evidence="20">
    <location>
        <begin position="537"/>
        <end position="561"/>
    </location>
</feature>
<comment type="function">
    <text evidence="13">Broad spectrum monooxygenase that catalyzes the oxygenation of a wide variety of nitrogen- and sulfur-containing compounds including xenobiotics. Catalyzes the S-oxygenation of hypotaurine to produce taurine, an organic osmolyte involved in cell volume regulation as well as a variety of cytoprotective and developmental processes. In vitro, catalyzes the N-oxygenation of trimethylamine (TMA) to produce trimethylamine N-oxide (TMAO) and could therefore participate to the detoxification of this compound that is generated by the action of gut microbiota from dietary precursors such as choline, choline containing compounds, betaine or L-carnitine.</text>
</comment>
<evidence type="ECO:0000256" key="20">
    <source>
        <dbReference type="SAM" id="Phobius"/>
    </source>
</evidence>
<evidence type="ECO:0000256" key="9">
    <source>
        <dbReference type="ARBA" id="ARBA00022989"/>
    </source>
</evidence>
<organism evidence="21 22">
    <name type="scientific">Heterodera trifolii</name>
    <dbReference type="NCBI Taxonomy" id="157864"/>
    <lineage>
        <taxon>Eukaryota</taxon>
        <taxon>Metazoa</taxon>
        <taxon>Ecdysozoa</taxon>
        <taxon>Nematoda</taxon>
        <taxon>Chromadorea</taxon>
        <taxon>Rhabditida</taxon>
        <taxon>Tylenchina</taxon>
        <taxon>Tylenchomorpha</taxon>
        <taxon>Tylenchoidea</taxon>
        <taxon>Heteroderidae</taxon>
        <taxon>Heteroderinae</taxon>
        <taxon>Heterodera</taxon>
    </lineage>
</organism>
<dbReference type="PANTHER" id="PTHR23023">
    <property type="entry name" value="DIMETHYLANILINE MONOOXYGENASE"/>
    <property type="match status" value="1"/>
</dbReference>
<keyword evidence="6" id="KW-0256">Endoplasmic reticulum</keyword>
<sequence>MSPTSAVDPTASTPSKRCAIVGAGACGLACARWALAYAFRPVVIERRQNLGGLWRYTDDPLPDELATVMSCTVTNSSKELTAFSDFPPDSQLPNYMRHDKMLAYLAAYARHHNLEQYIQFGQKVTKICRSPNYAETGQWTVQWENEGNGEQIEDIFHCVLVAIGHHAKPNWPNWEGMAKFGGKIIHSHDFRRISPDMEQKVNVVVGASDSAADMAVELSRVSKEVLLSTRRGFWVLRKCAEKGLPVDSVLTTRFSALLSRYAPRRFNEWRRVRFFQKGLDHAMYGIMPDISPLISQFFTVNDELPVRMLSGMVTVKPDIGHFTENGIVWADGTRTDQVDNVLLGTGYRFDFTLIERGQLLICSTDQSSDNGTATMAQLYKHMFPLGSSDWNTLAIVGIVQPTGSKLCVAEMQARLFFAVQCGQCKLPSTDEMRAELAKTRPQGPMRHAHEVDYIGYMDDLAALVGCAPSLWRLLCRLRLRLFRAVLFGPNVSYVYRLGGPHQWAGAEQAVLNVQERMRHCLRTRECRRMESNESTAIDGMALTMLTIGLITAIFIVPIAFITPSPFASSSAAFKFKHRCGNGRRMNCRKQLGPASRFLPPRGAVFFLTPSSLAVPPFSAHFWHFYRRLTPRPRPRQFDLAGRSNWAQNPPQIEHTGKMMKGDE</sequence>
<evidence type="ECO:0000256" key="18">
    <source>
        <dbReference type="RuleBase" id="RU361177"/>
    </source>
</evidence>
<keyword evidence="7 18" id="KW-0274">FAD</keyword>
<evidence type="ECO:0000256" key="3">
    <source>
        <dbReference type="ARBA" id="ARBA00009183"/>
    </source>
</evidence>
<dbReference type="Gene3D" id="3.50.50.60">
    <property type="entry name" value="FAD/NAD(P)-binding domain"/>
    <property type="match status" value="4"/>
</dbReference>
<reference evidence="21 22" key="1">
    <citation type="submission" date="2024-10" db="EMBL/GenBank/DDBJ databases">
        <authorList>
            <person name="Kim D."/>
        </authorList>
    </citation>
    <scope>NUCLEOTIDE SEQUENCE [LARGE SCALE GENOMIC DNA]</scope>
    <source>
        <strain evidence="21">BH-2024</strain>
    </source>
</reference>
<evidence type="ECO:0000256" key="2">
    <source>
        <dbReference type="ARBA" id="ARBA00004389"/>
    </source>
</evidence>
<keyword evidence="11 18" id="KW-0503">Monooxygenase</keyword>
<evidence type="ECO:0000313" key="21">
    <source>
        <dbReference type="EMBL" id="KAL3114241.1"/>
    </source>
</evidence>
<dbReference type="InterPro" id="IPR050346">
    <property type="entry name" value="FMO-like"/>
</dbReference>
<dbReference type="GO" id="GO:0005789">
    <property type="term" value="C:endoplasmic reticulum membrane"/>
    <property type="evidence" value="ECO:0007669"/>
    <property type="project" value="UniProtKB-SubCell"/>
</dbReference>
<keyword evidence="5 20" id="KW-0812">Transmembrane</keyword>
<dbReference type="PRINTS" id="PR00370">
    <property type="entry name" value="FMOXYGENASE"/>
</dbReference>
<comment type="subcellular location">
    <subcellularLocation>
        <location evidence="2">Endoplasmic reticulum membrane</location>
        <topology evidence="2">Single-pass membrane protein</topology>
    </subcellularLocation>
</comment>
<evidence type="ECO:0000256" key="7">
    <source>
        <dbReference type="ARBA" id="ARBA00022827"/>
    </source>
</evidence>
<dbReference type="PIRSF" id="PIRSF000332">
    <property type="entry name" value="FMO"/>
    <property type="match status" value="1"/>
</dbReference>
<evidence type="ECO:0000256" key="16">
    <source>
        <dbReference type="ARBA" id="ARBA00048088"/>
    </source>
</evidence>
<dbReference type="SUPFAM" id="SSF51905">
    <property type="entry name" value="FAD/NAD(P)-binding domain"/>
    <property type="match status" value="2"/>
</dbReference>
<keyword evidence="4 18" id="KW-0285">Flavoprotein</keyword>
<keyword evidence="10 18" id="KW-0560">Oxidoreductase</keyword>
<dbReference type="AlphaFoldDB" id="A0ABD2LGB9"/>
<keyword evidence="12 20" id="KW-0472">Membrane</keyword>
<feature type="transmembrane region" description="Helical" evidence="20">
    <location>
        <begin position="603"/>
        <end position="625"/>
    </location>
</feature>
<keyword evidence="9 20" id="KW-1133">Transmembrane helix</keyword>
<evidence type="ECO:0000256" key="12">
    <source>
        <dbReference type="ARBA" id="ARBA00023136"/>
    </source>
</evidence>
<evidence type="ECO:0000256" key="11">
    <source>
        <dbReference type="ARBA" id="ARBA00023033"/>
    </source>
</evidence>
<name>A0ABD2LGB9_9BILA</name>
<evidence type="ECO:0000256" key="17">
    <source>
        <dbReference type="ARBA" id="ARBA00049443"/>
    </source>
</evidence>
<evidence type="ECO:0000256" key="13">
    <source>
        <dbReference type="ARBA" id="ARBA00045957"/>
    </source>
</evidence>
<comment type="similarity">
    <text evidence="3 18">Belongs to the FMO family.</text>
</comment>
<evidence type="ECO:0000256" key="15">
    <source>
        <dbReference type="ARBA" id="ARBA00048041"/>
    </source>
</evidence>
<gene>
    <name evidence="21" type="ORF">niasHT_014085</name>
</gene>
<evidence type="ECO:0000256" key="8">
    <source>
        <dbReference type="ARBA" id="ARBA00022857"/>
    </source>
</evidence>
<dbReference type="EC" id="1.-.-.-" evidence="18"/>
<evidence type="ECO:0000256" key="19">
    <source>
        <dbReference type="SAM" id="MobiDB-lite"/>
    </source>
</evidence>
<evidence type="ECO:0000256" key="5">
    <source>
        <dbReference type="ARBA" id="ARBA00022692"/>
    </source>
</evidence>
<evidence type="ECO:0000256" key="14">
    <source>
        <dbReference type="ARBA" id="ARBA00047338"/>
    </source>
</evidence>
<protein>
    <recommendedName>
        <fullName evidence="18">Flavin-containing monooxygenase</fullName>
        <ecNumber evidence="18">1.-.-.-</ecNumber>
    </recommendedName>
</protein>
<evidence type="ECO:0000313" key="22">
    <source>
        <dbReference type="Proteomes" id="UP001620626"/>
    </source>
</evidence>
<accession>A0ABD2LGB9</accession>
<comment type="catalytic activity">
    <reaction evidence="17">
        <text>N,N-dimethylaniline + NADPH + O2 + H(+) = N,N-dimethylaniline N-oxide + NADP(+) + H2O</text>
        <dbReference type="Rhea" id="RHEA:24468"/>
        <dbReference type="ChEBI" id="CHEBI:15377"/>
        <dbReference type="ChEBI" id="CHEBI:15378"/>
        <dbReference type="ChEBI" id="CHEBI:15379"/>
        <dbReference type="ChEBI" id="CHEBI:16269"/>
        <dbReference type="ChEBI" id="CHEBI:17735"/>
        <dbReference type="ChEBI" id="CHEBI:57783"/>
        <dbReference type="ChEBI" id="CHEBI:58349"/>
        <dbReference type="EC" id="1.14.13.8"/>
    </reaction>
    <physiologicalReaction direction="left-to-right" evidence="17">
        <dbReference type="Rhea" id="RHEA:24469"/>
    </physiologicalReaction>
</comment>
<comment type="catalytic activity">
    <reaction evidence="15">
        <text>hypotaurine + NADPH + O2 + H(+) = taurine + NADP(+) + H2O</text>
        <dbReference type="Rhea" id="RHEA:69819"/>
        <dbReference type="ChEBI" id="CHEBI:15377"/>
        <dbReference type="ChEBI" id="CHEBI:15378"/>
        <dbReference type="ChEBI" id="CHEBI:15379"/>
        <dbReference type="ChEBI" id="CHEBI:57783"/>
        <dbReference type="ChEBI" id="CHEBI:57853"/>
        <dbReference type="ChEBI" id="CHEBI:58349"/>
        <dbReference type="ChEBI" id="CHEBI:507393"/>
        <dbReference type="EC" id="1.14.13.8"/>
    </reaction>
    <physiologicalReaction direction="left-to-right" evidence="15">
        <dbReference type="Rhea" id="RHEA:69820"/>
    </physiologicalReaction>
</comment>
<comment type="caution">
    <text evidence="21">The sequence shown here is derived from an EMBL/GenBank/DDBJ whole genome shotgun (WGS) entry which is preliminary data.</text>
</comment>
<proteinExistence type="inferred from homology"/>
<comment type="cofactor">
    <cofactor evidence="1 18">
        <name>FAD</name>
        <dbReference type="ChEBI" id="CHEBI:57692"/>
    </cofactor>
</comment>
<dbReference type="FunFam" id="3.50.50.60:FF:000159">
    <property type="entry name" value="Dimethylaniline monooxygenase [N-oxide-forming]"/>
    <property type="match status" value="1"/>
</dbReference>
<dbReference type="Proteomes" id="UP001620626">
    <property type="component" value="Unassembled WGS sequence"/>
</dbReference>
<dbReference type="GO" id="GO:0034899">
    <property type="term" value="F:trimethylamine monooxygenase activity"/>
    <property type="evidence" value="ECO:0007669"/>
    <property type="project" value="UniProtKB-EC"/>
</dbReference>
<comment type="catalytic activity">
    <reaction evidence="16">
        <text>trimethylamine + NADPH + O2 = trimethylamine N-oxide + NADP(+) + H2O</text>
        <dbReference type="Rhea" id="RHEA:31979"/>
        <dbReference type="ChEBI" id="CHEBI:15377"/>
        <dbReference type="ChEBI" id="CHEBI:15379"/>
        <dbReference type="ChEBI" id="CHEBI:15724"/>
        <dbReference type="ChEBI" id="CHEBI:57783"/>
        <dbReference type="ChEBI" id="CHEBI:58349"/>
        <dbReference type="ChEBI" id="CHEBI:58389"/>
        <dbReference type="EC" id="1.14.13.148"/>
    </reaction>
    <physiologicalReaction direction="left-to-right" evidence="16">
        <dbReference type="Rhea" id="RHEA:31980"/>
    </physiologicalReaction>
</comment>
<keyword evidence="22" id="KW-1185">Reference proteome</keyword>
<comment type="catalytic activity">
    <reaction evidence="14">
        <text>hypotaurine + NADH + O2 + H(+) = taurine + NAD(+) + H2O</text>
        <dbReference type="Rhea" id="RHEA:74111"/>
        <dbReference type="ChEBI" id="CHEBI:15377"/>
        <dbReference type="ChEBI" id="CHEBI:15378"/>
        <dbReference type="ChEBI" id="CHEBI:15379"/>
        <dbReference type="ChEBI" id="CHEBI:57540"/>
        <dbReference type="ChEBI" id="CHEBI:57853"/>
        <dbReference type="ChEBI" id="CHEBI:57945"/>
        <dbReference type="ChEBI" id="CHEBI:507393"/>
        <dbReference type="EC" id="1.14.13.8"/>
    </reaction>
    <physiologicalReaction direction="left-to-right" evidence="14">
        <dbReference type="Rhea" id="RHEA:74112"/>
    </physiologicalReaction>
</comment>
<dbReference type="EMBL" id="JBICBT010000422">
    <property type="protein sequence ID" value="KAL3114241.1"/>
    <property type="molecule type" value="Genomic_DNA"/>
</dbReference>
<dbReference type="InterPro" id="IPR020946">
    <property type="entry name" value="Flavin_mOase-like"/>
</dbReference>
<evidence type="ECO:0000256" key="6">
    <source>
        <dbReference type="ARBA" id="ARBA00022824"/>
    </source>
</evidence>
<evidence type="ECO:0000256" key="1">
    <source>
        <dbReference type="ARBA" id="ARBA00001974"/>
    </source>
</evidence>
<keyword evidence="8" id="KW-0521">NADP</keyword>
<feature type="region of interest" description="Disordered" evidence="19">
    <location>
        <begin position="636"/>
        <end position="663"/>
    </location>
</feature>
<evidence type="ECO:0000256" key="4">
    <source>
        <dbReference type="ARBA" id="ARBA00022630"/>
    </source>
</evidence>
<evidence type="ECO:0000256" key="10">
    <source>
        <dbReference type="ARBA" id="ARBA00023002"/>
    </source>
</evidence>
<dbReference type="Pfam" id="PF00743">
    <property type="entry name" value="FMO-like"/>
    <property type="match status" value="1"/>
</dbReference>